<dbReference type="NCBIfam" id="NF010191">
    <property type="entry name" value="PRK13670.1"/>
    <property type="match status" value="1"/>
</dbReference>
<dbReference type="Pfam" id="PF05636">
    <property type="entry name" value="HIGH_NTase1"/>
    <property type="match status" value="1"/>
</dbReference>
<name>A0A2K9EDA8_9FIRM</name>
<sequence>MKVLGLVVEYNPFHNGHLYHIKEAKKITGAEYVVCVMSGNFIQRGEPAIVNKWARTKMALLGGADLVIELPVPYALASAEYFAYGAVKILNDIGITDYLCFGSETGKIKPLDDIAGILCDEPLLYKSLLKNELKKGLSYPAAKNFALLKYFHTEKELYKNIDKFYKGIDNLLDKSNNILGIEYLKALKRLNSKIVPFTIKRINNDYNTEKITGSISSATAIRKHLLNTQDFSLQNISETLPKSSFKILDEEFSNGRGPVFASCFYPVISALIRKMPANYIKETAYVQEGLENRIKRAADNTGTYNELVGKICTKRYTITRVQRILMSIMIGITSNDIKNFIQFGPQYARILGFNESGKYLMSLIKKKSSIPLIQKTANFKNYCNPLLKRMLELESISTDLYVLGYKNPEYKKAGQEFTQKIIKIE</sequence>
<dbReference type="Proteomes" id="UP000233534">
    <property type="component" value="Chromosome"/>
</dbReference>
<reference evidence="4 6" key="2">
    <citation type="journal article" date="2018" name="Syst. Appl. Microbiol.">
        <title>Characterization and high-quality draft genome sequence of Herbivorax saccincola A7, an anaerobic, alkaliphilic, thermophilic, cellulolytic, and xylanolytic bacterium.</title>
        <authorList>
            <person name="Aikawa S."/>
            <person name="Baramee S."/>
            <person name="Sermsathanaswadi J."/>
            <person name="Thianheng P."/>
            <person name="Tachaapaikoon C."/>
            <person name="Shikata A."/>
            <person name="Waeonukul R."/>
            <person name="Pason P."/>
            <person name="Ratanakhanokchai K."/>
            <person name="Kosugi A."/>
        </authorList>
    </citation>
    <scope>NUCLEOTIDE SEQUENCE [LARGE SCALE GENOMIC DNA]</scope>
    <source>
        <strain evidence="4 6">A7</strain>
    </source>
</reference>
<dbReference type="EMBL" id="NEMB01000003">
    <property type="protein sequence ID" value="PQQ68007.1"/>
    <property type="molecule type" value="Genomic_DNA"/>
</dbReference>
<dbReference type="Gene3D" id="3.40.50.620">
    <property type="entry name" value="HUPs"/>
    <property type="match status" value="1"/>
</dbReference>
<dbReference type="RefSeq" id="WP_101302298.1">
    <property type="nucleotide sequence ID" value="NZ_CP025197.1"/>
</dbReference>
<feature type="binding site" evidence="2">
    <location>
        <begin position="7"/>
        <end position="20"/>
    </location>
    <ligand>
        <name>ATP</name>
        <dbReference type="ChEBI" id="CHEBI:30616"/>
    </ligand>
</feature>
<evidence type="ECO:0000313" key="5">
    <source>
        <dbReference type="Proteomes" id="UP000233534"/>
    </source>
</evidence>
<evidence type="ECO:0000256" key="1">
    <source>
        <dbReference type="ARBA" id="ARBA00022694"/>
    </source>
</evidence>
<comment type="function">
    <text evidence="2">Catalyzes the formation of N(4)-acetylcytidine (ac(4)C) at the wobble position of elongator tRNA(Met), using acetate and ATP as substrates. First activates an acetate ion to form acetyladenylate (Ac-AMP) and then transfers the acetyl group to tRNA to form ac(4)C34.</text>
</comment>
<keyword evidence="2" id="KW-0820">tRNA-binding</keyword>
<organism evidence="3 5">
    <name type="scientific">Acetivibrio saccincola</name>
    <dbReference type="NCBI Taxonomy" id="1677857"/>
    <lineage>
        <taxon>Bacteria</taxon>
        <taxon>Bacillati</taxon>
        <taxon>Bacillota</taxon>
        <taxon>Clostridia</taxon>
        <taxon>Eubacteriales</taxon>
        <taxon>Oscillospiraceae</taxon>
        <taxon>Acetivibrio</taxon>
    </lineage>
</organism>
<keyword evidence="2" id="KW-0067">ATP-binding</keyword>
<dbReference type="GO" id="GO:0005737">
    <property type="term" value="C:cytoplasm"/>
    <property type="evidence" value="ECO:0007669"/>
    <property type="project" value="UniProtKB-SubCell"/>
</dbReference>
<keyword evidence="2" id="KW-0436">Ligase</keyword>
<keyword evidence="5" id="KW-1185">Reference proteome</keyword>
<dbReference type="AlphaFoldDB" id="A0A2K9EDA8"/>
<dbReference type="Proteomes" id="UP000239720">
    <property type="component" value="Unassembled WGS sequence"/>
</dbReference>
<dbReference type="GO" id="GO:0006400">
    <property type="term" value="P:tRNA modification"/>
    <property type="evidence" value="ECO:0007669"/>
    <property type="project" value="UniProtKB-UniRule"/>
</dbReference>
<dbReference type="GO" id="GO:0000049">
    <property type="term" value="F:tRNA binding"/>
    <property type="evidence" value="ECO:0007669"/>
    <property type="project" value="UniProtKB-KW"/>
</dbReference>
<dbReference type="EC" id="6.3.4.-" evidence="2"/>
<gene>
    <name evidence="2" type="primary">tmcAL</name>
    <name evidence="4" type="ORF">B9R14_15370</name>
    <name evidence="3" type="ORF">HVS_11145</name>
</gene>
<dbReference type="KEGG" id="hsc:HVS_11145"/>
<evidence type="ECO:0000256" key="2">
    <source>
        <dbReference type="HAMAP-Rule" id="MF_01539"/>
    </source>
</evidence>
<comment type="subcellular location">
    <subcellularLocation>
        <location evidence="2">Cytoplasm</location>
    </subcellularLocation>
</comment>
<dbReference type="GO" id="GO:0016879">
    <property type="term" value="F:ligase activity, forming carbon-nitrogen bonds"/>
    <property type="evidence" value="ECO:0007669"/>
    <property type="project" value="UniProtKB-UniRule"/>
</dbReference>
<accession>A0A2K9EDA8</accession>
<evidence type="ECO:0000313" key="3">
    <source>
        <dbReference type="EMBL" id="AUG58124.1"/>
    </source>
</evidence>
<dbReference type="HAMAP" id="MF_01539">
    <property type="entry name" value="TmcAL"/>
    <property type="match status" value="1"/>
</dbReference>
<proteinExistence type="inferred from homology"/>
<feature type="binding site" evidence="2">
    <location>
        <begin position="201"/>
        <end position="202"/>
    </location>
    <ligand>
        <name>ATP</name>
        <dbReference type="ChEBI" id="CHEBI:30616"/>
    </ligand>
</feature>
<dbReference type="GO" id="GO:0005524">
    <property type="term" value="F:ATP binding"/>
    <property type="evidence" value="ECO:0007669"/>
    <property type="project" value="UniProtKB-KW"/>
</dbReference>
<keyword evidence="2" id="KW-0547">Nucleotide-binding</keyword>
<evidence type="ECO:0000313" key="4">
    <source>
        <dbReference type="EMBL" id="PQQ68007.1"/>
    </source>
</evidence>
<dbReference type="InterPro" id="IPR014729">
    <property type="entry name" value="Rossmann-like_a/b/a_fold"/>
</dbReference>
<comment type="catalytic activity">
    <reaction evidence="2">
        <text>cytidine(34) in elongator tRNA(Met) + acetate + ATP = N(4)-acetylcytidine(34) in elongator tRNA(Met) + AMP + diphosphate</text>
        <dbReference type="Rhea" id="RHEA:58144"/>
        <dbReference type="Rhea" id="RHEA-COMP:10693"/>
        <dbReference type="Rhea" id="RHEA-COMP:10694"/>
        <dbReference type="ChEBI" id="CHEBI:30089"/>
        <dbReference type="ChEBI" id="CHEBI:30616"/>
        <dbReference type="ChEBI" id="CHEBI:33019"/>
        <dbReference type="ChEBI" id="CHEBI:74900"/>
        <dbReference type="ChEBI" id="CHEBI:82748"/>
        <dbReference type="ChEBI" id="CHEBI:456215"/>
    </reaction>
</comment>
<keyword evidence="1 2" id="KW-0819">tRNA processing</keyword>
<dbReference type="OrthoDB" id="9769796at2"/>
<dbReference type="PANTHER" id="PTHR37825">
    <property type="entry name" value="TRNA(MET) CYTIDINE ACETATE LIGASE"/>
    <property type="match status" value="1"/>
</dbReference>
<dbReference type="EMBL" id="CP025197">
    <property type="protein sequence ID" value="AUG58124.1"/>
    <property type="molecule type" value="Genomic_DNA"/>
</dbReference>
<keyword evidence="2" id="KW-0694">RNA-binding</keyword>
<dbReference type="SUPFAM" id="SSF52374">
    <property type="entry name" value="Nucleotidylyl transferase"/>
    <property type="match status" value="1"/>
</dbReference>
<reference evidence="3 5" key="1">
    <citation type="submission" date="2017-12" db="EMBL/GenBank/DDBJ databases">
        <title>Complete genome sequence of Herbivorax saccincola GGR1, a novel Cellulosome-producing hydrolytic bacterium in a thermophilic biogas plant, established by Illumina and Nanopore MinION sequencing.</title>
        <authorList>
            <person name="Pechtl A."/>
            <person name="Ruckert C."/>
            <person name="Koeck D.E."/>
            <person name="Maus I."/>
            <person name="Winkler A."/>
            <person name="Kalinowski J."/>
            <person name="Puhler A."/>
            <person name="Schwarz W.W."/>
            <person name="Zverlov V.V."/>
            <person name="Schluter A."/>
            <person name="Liebl W."/>
        </authorList>
    </citation>
    <scope>NUCLEOTIDE SEQUENCE [LARGE SCALE GENOMIC DNA]</scope>
    <source>
        <strain evidence="3">GGR1</strain>
        <strain evidence="5">SR1</strain>
    </source>
</reference>
<feature type="binding site" evidence="2">
    <location>
        <position position="102"/>
    </location>
    <ligand>
        <name>ATP</name>
        <dbReference type="ChEBI" id="CHEBI:30616"/>
    </ligand>
</feature>
<dbReference type="InterPro" id="IPR008513">
    <property type="entry name" value="tRNA(Met)_cyd_acetate_ligase"/>
</dbReference>
<protein>
    <recommendedName>
        <fullName evidence="2">tRNA(Met) cytidine acetate ligase</fullName>
        <ecNumber evidence="2">6.3.4.-</ecNumber>
    </recommendedName>
</protein>
<keyword evidence="2" id="KW-0963">Cytoplasm</keyword>
<comment type="similarity">
    <text evidence="2">Belongs to the TmcAL family.</text>
</comment>
<evidence type="ECO:0000313" key="6">
    <source>
        <dbReference type="Proteomes" id="UP000239720"/>
    </source>
</evidence>
<feature type="binding site" evidence="2">
    <location>
        <position position="176"/>
    </location>
    <ligand>
        <name>ATP</name>
        <dbReference type="ChEBI" id="CHEBI:30616"/>
    </ligand>
</feature>
<dbReference type="PANTHER" id="PTHR37825:SF1">
    <property type="entry name" value="TRNA(MET) CYTIDINE ACETATE LIGASE"/>
    <property type="match status" value="1"/>
</dbReference>